<name>A0A7J0D552_STRMI</name>
<feature type="region of interest" description="Disordered" evidence="1">
    <location>
        <begin position="1"/>
        <end position="28"/>
    </location>
</feature>
<accession>A0A7J0D552</accession>
<evidence type="ECO:0000256" key="1">
    <source>
        <dbReference type="SAM" id="MobiDB-lite"/>
    </source>
</evidence>
<reference evidence="2 3" key="1">
    <citation type="submission" date="2020-05" db="EMBL/GenBank/DDBJ databases">
        <title>Whole genome shotgun sequence of Streptomyces microflavus NBRC 13062.</title>
        <authorList>
            <person name="Komaki H."/>
            <person name="Tamura T."/>
        </authorList>
    </citation>
    <scope>NUCLEOTIDE SEQUENCE [LARGE SCALE GENOMIC DNA]</scope>
    <source>
        <strain evidence="2 3">NBRC 13062</strain>
    </source>
</reference>
<gene>
    <name evidence="2" type="ORF">Smic_76210</name>
</gene>
<proteinExistence type="predicted"/>
<feature type="region of interest" description="Disordered" evidence="1">
    <location>
        <begin position="106"/>
        <end position="128"/>
    </location>
</feature>
<feature type="region of interest" description="Disordered" evidence="1">
    <location>
        <begin position="158"/>
        <end position="208"/>
    </location>
</feature>
<evidence type="ECO:0000313" key="2">
    <source>
        <dbReference type="EMBL" id="GFN09065.1"/>
    </source>
</evidence>
<dbReference type="EMBL" id="BLWD01000001">
    <property type="protein sequence ID" value="GFN09065.1"/>
    <property type="molecule type" value="Genomic_DNA"/>
</dbReference>
<evidence type="ECO:0000313" key="3">
    <source>
        <dbReference type="Proteomes" id="UP000498740"/>
    </source>
</evidence>
<dbReference type="AlphaFoldDB" id="A0A7J0D552"/>
<protein>
    <submittedName>
        <fullName evidence="2">Uncharacterized protein</fullName>
    </submittedName>
</protein>
<feature type="compositionally biased region" description="Gly residues" evidence="1">
    <location>
        <begin position="1"/>
        <end position="13"/>
    </location>
</feature>
<feature type="compositionally biased region" description="Basic residues" evidence="1">
    <location>
        <begin position="16"/>
        <end position="28"/>
    </location>
</feature>
<organism evidence="2 3">
    <name type="scientific">Streptomyces microflavus</name>
    <name type="common">Streptomyces lipmanii</name>
    <dbReference type="NCBI Taxonomy" id="1919"/>
    <lineage>
        <taxon>Bacteria</taxon>
        <taxon>Bacillati</taxon>
        <taxon>Actinomycetota</taxon>
        <taxon>Actinomycetes</taxon>
        <taxon>Kitasatosporales</taxon>
        <taxon>Streptomycetaceae</taxon>
        <taxon>Streptomyces</taxon>
    </lineage>
</organism>
<sequence length="208" mass="22161">MHGSGGGRYGAAGGPRTRRRAPASPRRRVCPRLGHRACVCPRRRVFPHPGGRGPCHPRLLPFDPLRVRPQPQAVQCFPLLSRAAAQPGQPLHRRELRRYGLPGAVPVERGAADSDPAGEGGVRPARTLPQLPQPLRQRLPCGPLARSPLAQHPLDLPRPSQGAFHPTGNTHVTGGGTVPCRPEPVSFLSPPGRPPQSGAVPPTDCSTI</sequence>
<dbReference type="Proteomes" id="UP000498740">
    <property type="component" value="Unassembled WGS sequence"/>
</dbReference>
<comment type="caution">
    <text evidence="2">The sequence shown here is derived from an EMBL/GenBank/DDBJ whole genome shotgun (WGS) entry which is preliminary data.</text>
</comment>